<evidence type="ECO:0000256" key="3">
    <source>
        <dbReference type="ARBA" id="ARBA00048267"/>
    </source>
</evidence>
<dbReference type="PANTHER" id="PTHR42872">
    <property type="entry name" value="PROTEIN-GLUTAMATE METHYLESTERASE/PROTEIN-GLUTAMINE GLUTAMINASE"/>
    <property type="match status" value="1"/>
</dbReference>
<dbReference type="Pfam" id="PF01339">
    <property type="entry name" value="CheB_methylest"/>
    <property type="match status" value="1"/>
</dbReference>
<name>A0A7X0NL53_9ACTN</name>
<keyword evidence="7" id="KW-1185">Reference proteome</keyword>
<protein>
    <recommendedName>
        <fullName evidence="2">protein-glutamate methylesterase</fullName>
        <ecNumber evidence="2">3.1.1.61</ecNumber>
    </recommendedName>
</protein>
<evidence type="ECO:0000256" key="2">
    <source>
        <dbReference type="ARBA" id="ARBA00039140"/>
    </source>
</evidence>
<dbReference type="EMBL" id="JACHMI010000001">
    <property type="protein sequence ID" value="MBB6545286.1"/>
    <property type="molecule type" value="Genomic_DNA"/>
</dbReference>
<organism evidence="6 7">
    <name type="scientific">Nonomuraea rubra</name>
    <dbReference type="NCBI Taxonomy" id="46180"/>
    <lineage>
        <taxon>Bacteria</taxon>
        <taxon>Bacillati</taxon>
        <taxon>Actinomycetota</taxon>
        <taxon>Actinomycetes</taxon>
        <taxon>Streptosporangiales</taxon>
        <taxon>Streptosporangiaceae</taxon>
        <taxon>Nonomuraea</taxon>
    </lineage>
</organism>
<keyword evidence="1 4" id="KW-0378">Hydrolase</keyword>
<dbReference type="InterPro" id="IPR000673">
    <property type="entry name" value="Sig_transdc_resp-reg_Me-estase"/>
</dbReference>
<evidence type="ECO:0000256" key="1">
    <source>
        <dbReference type="ARBA" id="ARBA00022801"/>
    </source>
</evidence>
<evidence type="ECO:0000313" key="7">
    <source>
        <dbReference type="Proteomes" id="UP000565579"/>
    </source>
</evidence>
<evidence type="ECO:0000259" key="5">
    <source>
        <dbReference type="PROSITE" id="PS50122"/>
    </source>
</evidence>
<sequence>MVPAGRDVVVVAASAGGVEPLRVLLSELPSDLPAAVLVVLHVPPQGSSVLASILDRAGPLKAAPAEDGETLRPGRVYVARPDFHLLLNEGQVRLSRGPRHNGHRPAADPLFMSAALDAGARTAAVVLSGTLDDGAKGCEAVDRRGGAVAVQDPEECAFPGMPAAAMRAVAAARALPVREIARWIMEQSRIPVSAEDQVCDSEMEREVEQFLREAPSLGEPEGELIAFSCPECNGPIYEQRSSTTHRYVCRVGHAWSRDSMMNAQSDAVERALWVAIQRLEERLRVLERMRRSAEERGQHVSLRYFDEELERTSEALSTIRMLQSSIGRDGDTLLTD</sequence>
<dbReference type="PROSITE" id="PS50122">
    <property type="entry name" value="CHEB"/>
    <property type="match status" value="1"/>
</dbReference>
<gene>
    <name evidence="6" type="ORF">HD593_000081</name>
</gene>
<dbReference type="GO" id="GO:0008984">
    <property type="term" value="F:protein-glutamate methylesterase activity"/>
    <property type="evidence" value="ECO:0007669"/>
    <property type="project" value="UniProtKB-EC"/>
</dbReference>
<dbReference type="InterPro" id="IPR011247">
    <property type="entry name" value="Chemotax_prot-Glu_Me-esterase"/>
</dbReference>
<proteinExistence type="predicted"/>
<dbReference type="PANTHER" id="PTHR42872:SF6">
    <property type="entry name" value="PROTEIN-GLUTAMATE METHYLESTERASE_PROTEIN-GLUTAMINE GLUTAMINASE"/>
    <property type="match status" value="1"/>
</dbReference>
<reference evidence="6 7" key="1">
    <citation type="submission" date="2020-08" db="EMBL/GenBank/DDBJ databases">
        <title>Sequencing the genomes of 1000 actinobacteria strains.</title>
        <authorList>
            <person name="Klenk H.-P."/>
        </authorList>
    </citation>
    <scope>NUCLEOTIDE SEQUENCE [LARGE SCALE GENOMIC DNA]</scope>
    <source>
        <strain evidence="6 7">DSM 43768</strain>
    </source>
</reference>
<dbReference type="RefSeq" id="WP_185100149.1">
    <property type="nucleotide sequence ID" value="NZ_JACHMI010000001.1"/>
</dbReference>
<accession>A0A7X0NL53</accession>
<evidence type="ECO:0000313" key="6">
    <source>
        <dbReference type="EMBL" id="MBB6545286.1"/>
    </source>
</evidence>
<dbReference type="CDD" id="cd16433">
    <property type="entry name" value="CheB"/>
    <property type="match status" value="1"/>
</dbReference>
<evidence type="ECO:0000256" key="4">
    <source>
        <dbReference type="PROSITE-ProRule" id="PRU00050"/>
    </source>
</evidence>
<keyword evidence="4" id="KW-0145">Chemotaxis</keyword>
<comment type="caution">
    <text evidence="6">The sequence shown here is derived from an EMBL/GenBank/DDBJ whole genome shotgun (WGS) entry which is preliminary data.</text>
</comment>
<feature type="active site" evidence="4">
    <location>
        <position position="14"/>
    </location>
</feature>
<comment type="catalytic activity">
    <reaction evidence="3">
        <text>[protein]-L-glutamate 5-O-methyl ester + H2O = L-glutamyl-[protein] + methanol + H(+)</text>
        <dbReference type="Rhea" id="RHEA:23236"/>
        <dbReference type="Rhea" id="RHEA-COMP:10208"/>
        <dbReference type="Rhea" id="RHEA-COMP:10311"/>
        <dbReference type="ChEBI" id="CHEBI:15377"/>
        <dbReference type="ChEBI" id="CHEBI:15378"/>
        <dbReference type="ChEBI" id="CHEBI:17790"/>
        <dbReference type="ChEBI" id="CHEBI:29973"/>
        <dbReference type="ChEBI" id="CHEBI:82795"/>
        <dbReference type="EC" id="3.1.1.61"/>
    </reaction>
</comment>
<dbReference type="GO" id="GO:0005737">
    <property type="term" value="C:cytoplasm"/>
    <property type="evidence" value="ECO:0007669"/>
    <property type="project" value="InterPro"/>
</dbReference>
<dbReference type="EC" id="3.1.1.61" evidence="2"/>
<dbReference type="Proteomes" id="UP000565579">
    <property type="component" value="Unassembled WGS sequence"/>
</dbReference>
<dbReference type="InterPro" id="IPR035909">
    <property type="entry name" value="CheB_C"/>
</dbReference>
<feature type="domain" description="CheB-type methylesterase" evidence="5">
    <location>
        <begin position="2"/>
        <end position="191"/>
    </location>
</feature>
<dbReference type="AlphaFoldDB" id="A0A7X0NL53"/>
<dbReference type="GO" id="GO:0006935">
    <property type="term" value="P:chemotaxis"/>
    <property type="evidence" value="ECO:0007669"/>
    <property type="project" value="UniProtKB-UniRule"/>
</dbReference>
<feature type="active site" evidence="4">
    <location>
        <position position="41"/>
    </location>
</feature>
<dbReference type="GO" id="GO:0000156">
    <property type="term" value="F:phosphorelay response regulator activity"/>
    <property type="evidence" value="ECO:0007669"/>
    <property type="project" value="InterPro"/>
</dbReference>
<dbReference type="Gene3D" id="3.40.50.180">
    <property type="entry name" value="Methylesterase CheB, C-terminal domain"/>
    <property type="match status" value="1"/>
</dbReference>
<dbReference type="SUPFAM" id="SSF52738">
    <property type="entry name" value="Methylesterase CheB, C-terminal domain"/>
    <property type="match status" value="1"/>
</dbReference>
<dbReference type="PIRSF" id="PIRSF036461">
    <property type="entry name" value="Chmtx_methlestr"/>
    <property type="match status" value="1"/>
</dbReference>
<feature type="active site" evidence="4">
    <location>
        <position position="133"/>
    </location>
</feature>